<organism evidence="2">
    <name type="scientific">bioreactor metagenome</name>
    <dbReference type="NCBI Taxonomy" id="1076179"/>
    <lineage>
        <taxon>unclassified sequences</taxon>
        <taxon>metagenomes</taxon>
        <taxon>ecological metagenomes</taxon>
    </lineage>
</organism>
<proteinExistence type="predicted"/>
<protein>
    <submittedName>
        <fullName evidence="2">Uncharacterized protein</fullName>
    </submittedName>
</protein>
<dbReference type="Pfam" id="PF07009">
    <property type="entry name" value="NusG_II"/>
    <property type="match status" value="1"/>
</dbReference>
<keyword evidence="1" id="KW-0812">Transmembrane</keyword>
<sequence length="147" mass="15997">MSKKQDAVQGVKPQSGMKKGDKILIGALALIAAVLFGFVYFGQAFGEKGPYALISVNSRVYHTIDLGKAKDESITYTDAGITYTVEIKDHQICMQHIDCPDQICVHTGYTDNKFIPIICLPNKVMIVISDTPTGENDTDGEVDNVAN</sequence>
<gene>
    <name evidence="2" type="ORF">SDC9_94845</name>
</gene>
<dbReference type="AlphaFoldDB" id="A0A645ABB2"/>
<dbReference type="EMBL" id="VSSQ01011963">
    <property type="protein sequence ID" value="MPM48123.1"/>
    <property type="molecule type" value="Genomic_DNA"/>
</dbReference>
<feature type="transmembrane region" description="Helical" evidence="1">
    <location>
        <begin position="23"/>
        <end position="41"/>
    </location>
</feature>
<comment type="caution">
    <text evidence="2">The sequence shown here is derived from an EMBL/GenBank/DDBJ whole genome shotgun (WGS) entry which is preliminary data.</text>
</comment>
<dbReference type="CDD" id="cd09846">
    <property type="entry name" value="DUF1312"/>
    <property type="match status" value="1"/>
</dbReference>
<evidence type="ECO:0000313" key="2">
    <source>
        <dbReference type="EMBL" id="MPM48123.1"/>
    </source>
</evidence>
<dbReference type="Gene3D" id="2.60.320.10">
    <property type="entry name" value="N-utilization substance G protein NusG, insert domain"/>
    <property type="match status" value="1"/>
</dbReference>
<dbReference type="InterPro" id="IPR038690">
    <property type="entry name" value="NusG_2_sf"/>
</dbReference>
<keyword evidence="1" id="KW-0472">Membrane</keyword>
<reference evidence="2" key="1">
    <citation type="submission" date="2019-08" db="EMBL/GenBank/DDBJ databases">
        <authorList>
            <person name="Kucharzyk K."/>
            <person name="Murdoch R.W."/>
            <person name="Higgins S."/>
            <person name="Loffler F."/>
        </authorList>
    </citation>
    <scope>NUCLEOTIDE SEQUENCE</scope>
</reference>
<evidence type="ECO:0000256" key="1">
    <source>
        <dbReference type="SAM" id="Phobius"/>
    </source>
</evidence>
<keyword evidence="1" id="KW-1133">Transmembrane helix</keyword>
<name>A0A645ABB2_9ZZZZ</name>
<accession>A0A645ABB2</accession>